<keyword evidence="5" id="KW-0378">Hydrolase</keyword>
<comment type="similarity">
    <text evidence="1">Belongs to the peptidase S10 family.</text>
</comment>
<evidence type="ECO:0000256" key="12">
    <source>
        <dbReference type="SAM" id="MobiDB-lite"/>
    </source>
</evidence>
<evidence type="ECO:0000256" key="1">
    <source>
        <dbReference type="ARBA" id="ARBA00009431"/>
    </source>
</evidence>
<dbReference type="Pfam" id="PF00450">
    <property type="entry name" value="Peptidase_S10"/>
    <property type="match status" value="1"/>
</dbReference>
<dbReference type="Pfam" id="PF00172">
    <property type="entry name" value="Zn_clus"/>
    <property type="match status" value="1"/>
</dbReference>
<name>A0AAN6XN30_9PEZI</name>
<gene>
    <name evidence="15" type="ORF">QBC40DRAFT_166997</name>
</gene>
<evidence type="ECO:0000256" key="4">
    <source>
        <dbReference type="ARBA" id="ARBA00022723"/>
    </source>
</evidence>
<accession>A0AAN6XN30</accession>
<keyword evidence="6" id="KW-0862">Zinc</keyword>
<dbReference type="GO" id="GO:0006508">
    <property type="term" value="P:proteolysis"/>
    <property type="evidence" value="ECO:0007669"/>
    <property type="project" value="UniProtKB-KW"/>
</dbReference>
<evidence type="ECO:0000256" key="6">
    <source>
        <dbReference type="ARBA" id="ARBA00022833"/>
    </source>
</evidence>
<keyword evidence="11" id="KW-0539">Nucleus</keyword>
<dbReference type="PROSITE" id="PS50048">
    <property type="entry name" value="ZN2_CY6_FUNGAL_2"/>
    <property type="match status" value="1"/>
</dbReference>
<keyword evidence="13" id="KW-0472">Membrane</keyword>
<dbReference type="PANTHER" id="PTHR36206:SF12">
    <property type="entry name" value="ASPERCRYPTIN BIOSYNTHESIS CLUSTER-SPECIFIC TRANSCRIPTION REGULATOR ATNN-RELATED"/>
    <property type="match status" value="1"/>
</dbReference>
<evidence type="ECO:0000256" key="8">
    <source>
        <dbReference type="ARBA" id="ARBA00023125"/>
    </source>
</evidence>
<dbReference type="Pfam" id="PF11951">
    <property type="entry name" value="Fungal_trans_2"/>
    <property type="match status" value="1"/>
</dbReference>
<evidence type="ECO:0000256" key="3">
    <source>
        <dbReference type="ARBA" id="ARBA00022670"/>
    </source>
</evidence>
<dbReference type="GO" id="GO:0000981">
    <property type="term" value="F:DNA-binding transcription factor activity, RNA polymerase II-specific"/>
    <property type="evidence" value="ECO:0007669"/>
    <property type="project" value="InterPro"/>
</dbReference>
<dbReference type="InterPro" id="IPR001563">
    <property type="entry name" value="Peptidase_S10"/>
</dbReference>
<dbReference type="PROSITE" id="PS00463">
    <property type="entry name" value="ZN2_CY6_FUNGAL_1"/>
    <property type="match status" value="1"/>
</dbReference>
<evidence type="ECO:0000256" key="5">
    <source>
        <dbReference type="ARBA" id="ARBA00022801"/>
    </source>
</evidence>
<protein>
    <submittedName>
        <fullName evidence="15">Carboxypeptidase</fullName>
    </submittedName>
</protein>
<keyword evidence="13" id="KW-0812">Transmembrane</keyword>
<dbReference type="InterPro" id="IPR052360">
    <property type="entry name" value="Transcr_Regulatory_Proteins"/>
</dbReference>
<organism evidence="15 16">
    <name type="scientific">Triangularia verruculosa</name>
    <dbReference type="NCBI Taxonomy" id="2587418"/>
    <lineage>
        <taxon>Eukaryota</taxon>
        <taxon>Fungi</taxon>
        <taxon>Dikarya</taxon>
        <taxon>Ascomycota</taxon>
        <taxon>Pezizomycotina</taxon>
        <taxon>Sordariomycetes</taxon>
        <taxon>Sordariomycetidae</taxon>
        <taxon>Sordariales</taxon>
        <taxon>Podosporaceae</taxon>
        <taxon>Triangularia</taxon>
    </lineage>
</organism>
<evidence type="ECO:0000259" key="14">
    <source>
        <dbReference type="PROSITE" id="PS50048"/>
    </source>
</evidence>
<evidence type="ECO:0000256" key="9">
    <source>
        <dbReference type="ARBA" id="ARBA00023163"/>
    </source>
</evidence>
<keyword evidence="4" id="KW-0479">Metal-binding</keyword>
<dbReference type="GO" id="GO:0003677">
    <property type="term" value="F:DNA binding"/>
    <property type="evidence" value="ECO:0007669"/>
    <property type="project" value="UniProtKB-KW"/>
</dbReference>
<evidence type="ECO:0000256" key="10">
    <source>
        <dbReference type="ARBA" id="ARBA00023180"/>
    </source>
</evidence>
<dbReference type="InterPro" id="IPR001138">
    <property type="entry name" value="Zn2Cys6_DnaBD"/>
</dbReference>
<keyword evidence="3" id="KW-0645">Protease</keyword>
<dbReference type="InterPro" id="IPR029058">
    <property type="entry name" value="AB_hydrolase_fold"/>
</dbReference>
<feature type="domain" description="Zn(2)-C6 fungal-type" evidence="14">
    <location>
        <begin position="632"/>
        <end position="660"/>
    </location>
</feature>
<evidence type="ECO:0000313" key="15">
    <source>
        <dbReference type="EMBL" id="KAK4203366.1"/>
    </source>
</evidence>
<evidence type="ECO:0000313" key="16">
    <source>
        <dbReference type="Proteomes" id="UP001303160"/>
    </source>
</evidence>
<dbReference type="Gene3D" id="3.40.50.1820">
    <property type="entry name" value="alpha/beta hydrolase"/>
    <property type="match status" value="1"/>
</dbReference>
<evidence type="ECO:0000256" key="7">
    <source>
        <dbReference type="ARBA" id="ARBA00023015"/>
    </source>
</evidence>
<dbReference type="GO" id="GO:0004185">
    <property type="term" value="F:serine-type carboxypeptidase activity"/>
    <property type="evidence" value="ECO:0007669"/>
    <property type="project" value="InterPro"/>
</dbReference>
<feature type="transmembrane region" description="Helical" evidence="13">
    <location>
        <begin position="798"/>
        <end position="819"/>
    </location>
</feature>
<dbReference type="AlphaFoldDB" id="A0AAN6XN30"/>
<feature type="compositionally biased region" description="Gly residues" evidence="12">
    <location>
        <begin position="533"/>
        <end position="543"/>
    </location>
</feature>
<keyword evidence="7" id="KW-0805">Transcription regulation</keyword>
<dbReference type="CDD" id="cd00067">
    <property type="entry name" value="GAL4"/>
    <property type="match status" value="1"/>
</dbReference>
<keyword evidence="16" id="KW-1185">Reference proteome</keyword>
<dbReference type="EMBL" id="MU863889">
    <property type="protein sequence ID" value="KAK4203366.1"/>
    <property type="molecule type" value="Genomic_DNA"/>
</dbReference>
<dbReference type="InterPro" id="IPR036864">
    <property type="entry name" value="Zn2-C6_fun-type_DNA-bd_sf"/>
</dbReference>
<dbReference type="SUPFAM" id="SSF57701">
    <property type="entry name" value="Zn2/Cys6 DNA-binding domain"/>
    <property type="match status" value="1"/>
</dbReference>
<comment type="caution">
    <text evidence="15">The sequence shown here is derived from an EMBL/GenBank/DDBJ whole genome shotgun (WGS) entry which is preliminary data.</text>
</comment>
<sequence>MSIFFWYFQARKSPNSAPTSIYISGGPGSSAFDETNGFPCSFNSDGNSTRLNTHSWNEDVNMLYIDQPVGAGFSYSKIVNGVADLMDSLSEDESFFTPGTVGELHDKTNLTVAPATIQSLDPRDGVNTTQQAARVMWWFSQVWFQEFPGYETTNKDISLWTVSFGGFYGPAFLAHFHRQSAALPSSDQPTSIPLKLSTLGVQNGCMDVLTMGMSYLDFSVNNTYGVKAYPDEVYAAAKTNLTEICQPLLLACRAAVAEGDSMGYGNNATVNQACALAAGVCFGFVQGAFTSYSQLNPFDIGLSHPETYPALHWVEYLNQDWVQAGLGVPVNFTSVSRVSGAVFFALTGDPMRHDLSDLAYLLGNGIKVAMVYGDLDYRCNWFGAEEISLAVGGERFKEAGYADVKVGERVGGVVREVEGLSFVRVFDAGHSVYTYQPEVVNEVFRRVMKGRDVATGEREVDGGYMTEGPGDVRGLTVKASEGRDAGCFLVDVGRTCDQGQIEALRGGTARVVNGMVVEPAREGKGSGDQDVGNGNGKGGGDASGPGANEQEQVKSAGTGKSAAAMATAVIPMGLMTLALFYCACVGFLTHRPQIREAQSLPRTSPTSFGLVITSEDAFTMSPAPRASRSRRGCITCRIRRVKCDETRPQCTRCAKAGRTCDGYAATSSQLSGRELATAVKTLQVVGPAARVLGEAVLTEDSACFDFFRMCTVAMTSTAFPAPFWSRHVLQVAHSEPAVWKAAVAIGALHRRWESRSKRRVRPNPVRSPGLDTSEEFTKQAMQQYWSAISMARTIQDPAVLMVMSVILAAAANMAGEWAASHVHIQSGLKLVASQVGDGDKEMSSEIASIAQSLSRLDLLVMTFEDSRAPYAYVDPTTGKIPSSILNMPRVGKMDDLMQASMHLFGMFRYFLSVEGGYIMDFVAEEDLPGLQVRITEDIATWRAEFEILAGTVYPLASSNVAERTTLLSLELYHSVLCLMSQAGISGPAVRWDAYTDEFARIITLCETINKNMFSPLPFFMSLEPGLVMPLFLTITRCRHPLIRRRGLRLLKSLNRQEGMWNSPAACVVAEQKVLAEEEHLPFPLPLYIENLDNMPMDGPAGKGWERSMAPEELRVTRDKLEVDVETGRIDLTLYTGLGKEERAIKTLSLGY</sequence>
<keyword evidence="10" id="KW-0325">Glycoprotein</keyword>
<evidence type="ECO:0000256" key="2">
    <source>
        <dbReference type="ARBA" id="ARBA00022645"/>
    </source>
</evidence>
<feature type="region of interest" description="Disordered" evidence="12">
    <location>
        <begin position="519"/>
        <end position="555"/>
    </location>
</feature>
<reference evidence="15" key="2">
    <citation type="submission" date="2023-05" db="EMBL/GenBank/DDBJ databases">
        <authorList>
            <consortium name="Lawrence Berkeley National Laboratory"/>
            <person name="Steindorff A."/>
            <person name="Hensen N."/>
            <person name="Bonometti L."/>
            <person name="Westerberg I."/>
            <person name="Brannstrom I.O."/>
            <person name="Guillou S."/>
            <person name="Cros-Aarteil S."/>
            <person name="Calhoun S."/>
            <person name="Haridas S."/>
            <person name="Kuo A."/>
            <person name="Mondo S."/>
            <person name="Pangilinan J."/>
            <person name="Riley R."/>
            <person name="Labutti K."/>
            <person name="Andreopoulos B."/>
            <person name="Lipzen A."/>
            <person name="Chen C."/>
            <person name="Yanf M."/>
            <person name="Daum C."/>
            <person name="Ng V."/>
            <person name="Clum A."/>
            <person name="Ohm R."/>
            <person name="Martin F."/>
            <person name="Silar P."/>
            <person name="Natvig D."/>
            <person name="Lalanne C."/>
            <person name="Gautier V."/>
            <person name="Ament-Velasquez S.L."/>
            <person name="Kruys A."/>
            <person name="Hutchinson M.I."/>
            <person name="Powell A.J."/>
            <person name="Barry K."/>
            <person name="Miller A.N."/>
            <person name="Grigoriev I.V."/>
            <person name="Debuchy R."/>
            <person name="Gladieux P."/>
            <person name="Thoren M.H."/>
            <person name="Johannesson H."/>
        </authorList>
    </citation>
    <scope>NUCLEOTIDE SEQUENCE</scope>
    <source>
        <strain evidence="15">CBS 315.58</strain>
    </source>
</reference>
<keyword evidence="8" id="KW-0238">DNA-binding</keyword>
<dbReference type="InterPro" id="IPR021858">
    <property type="entry name" value="Fun_TF"/>
</dbReference>
<dbReference type="GO" id="GO:0008270">
    <property type="term" value="F:zinc ion binding"/>
    <property type="evidence" value="ECO:0007669"/>
    <property type="project" value="InterPro"/>
</dbReference>
<dbReference type="PRINTS" id="PR00724">
    <property type="entry name" value="CRBOXYPTASEC"/>
</dbReference>
<dbReference type="PANTHER" id="PTHR36206">
    <property type="entry name" value="ASPERCRYPTIN BIOSYNTHESIS CLUSTER-SPECIFIC TRANSCRIPTION REGULATOR ATNN-RELATED"/>
    <property type="match status" value="1"/>
</dbReference>
<keyword evidence="9" id="KW-0804">Transcription</keyword>
<dbReference type="Gene3D" id="4.10.240.10">
    <property type="entry name" value="Zn(2)-C6 fungal-type DNA-binding domain"/>
    <property type="match status" value="1"/>
</dbReference>
<dbReference type="SUPFAM" id="SSF53474">
    <property type="entry name" value="alpha/beta-Hydrolases"/>
    <property type="match status" value="1"/>
</dbReference>
<dbReference type="Proteomes" id="UP001303160">
    <property type="component" value="Unassembled WGS sequence"/>
</dbReference>
<keyword evidence="13" id="KW-1133">Transmembrane helix</keyword>
<evidence type="ECO:0000256" key="11">
    <source>
        <dbReference type="ARBA" id="ARBA00023242"/>
    </source>
</evidence>
<reference evidence="15" key="1">
    <citation type="journal article" date="2023" name="Mol. Phylogenet. Evol.">
        <title>Genome-scale phylogeny and comparative genomics of the fungal order Sordariales.</title>
        <authorList>
            <person name="Hensen N."/>
            <person name="Bonometti L."/>
            <person name="Westerberg I."/>
            <person name="Brannstrom I.O."/>
            <person name="Guillou S."/>
            <person name="Cros-Aarteil S."/>
            <person name="Calhoun S."/>
            <person name="Haridas S."/>
            <person name="Kuo A."/>
            <person name="Mondo S."/>
            <person name="Pangilinan J."/>
            <person name="Riley R."/>
            <person name="LaButti K."/>
            <person name="Andreopoulos B."/>
            <person name="Lipzen A."/>
            <person name="Chen C."/>
            <person name="Yan M."/>
            <person name="Daum C."/>
            <person name="Ng V."/>
            <person name="Clum A."/>
            <person name="Steindorff A."/>
            <person name="Ohm R.A."/>
            <person name="Martin F."/>
            <person name="Silar P."/>
            <person name="Natvig D.O."/>
            <person name="Lalanne C."/>
            <person name="Gautier V."/>
            <person name="Ament-Velasquez S.L."/>
            <person name="Kruys A."/>
            <person name="Hutchinson M.I."/>
            <person name="Powell A.J."/>
            <person name="Barry K."/>
            <person name="Miller A.N."/>
            <person name="Grigoriev I.V."/>
            <person name="Debuchy R."/>
            <person name="Gladieux P."/>
            <person name="Hiltunen Thoren M."/>
            <person name="Johannesson H."/>
        </authorList>
    </citation>
    <scope>NUCLEOTIDE SEQUENCE</scope>
    <source>
        <strain evidence="15">CBS 315.58</strain>
    </source>
</reference>
<feature type="transmembrane region" description="Helical" evidence="13">
    <location>
        <begin position="562"/>
        <end position="588"/>
    </location>
</feature>
<evidence type="ECO:0000256" key="13">
    <source>
        <dbReference type="SAM" id="Phobius"/>
    </source>
</evidence>
<dbReference type="SMART" id="SM00066">
    <property type="entry name" value="GAL4"/>
    <property type="match status" value="1"/>
</dbReference>
<keyword evidence="2 15" id="KW-0121">Carboxypeptidase</keyword>
<proteinExistence type="inferred from homology"/>